<gene>
    <name evidence="1" type="ORF">J2Y69_001684</name>
</gene>
<protein>
    <submittedName>
        <fullName evidence="1">Dehydrogenase</fullName>
    </submittedName>
</protein>
<evidence type="ECO:0000313" key="1">
    <source>
        <dbReference type="EMBL" id="MDR6867085.1"/>
    </source>
</evidence>
<accession>A0ABU1SBT4</accession>
<keyword evidence="2" id="KW-1185">Reference proteome</keyword>
<proteinExistence type="predicted"/>
<comment type="caution">
    <text evidence="1">The sequence shown here is derived from an EMBL/GenBank/DDBJ whole genome shotgun (WGS) entry which is preliminary data.</text>
</comment>
<dbReference type="SUPFAM" id="SSF51735">
    <property type="entry name" value="NAD(P)-binding Rossmann-fold domains"/>
    <property type="match status" value="1"/>
</dbReference>
<organism evidence="1 2">
    <name type="scientific">Microbacterium resistens</name>
    <dbReference type="NCBI Taxonomy" id="156977"/>
    <lineage>
        <taxon>Bacteria</taxon>
        <taxon>Bacillati</taxon>
        <taxon>Actinomycetota</taxon>
        <taxon>Actinomycetes</taxon>
        <taxon>Micrococcales</taxon>
        <taxon>Microbacteriaceae</taxon>
        <taxon>Microbacterium</taxon>
    </lineage>
</organism>
<dbReference type="Gene3D" id="3.40.50.720">
    <property type="entry name" value="NAD(P)-binding Rossmann-like Domain"/>
    <property type="match status" value="1"/>
</dbReference>
<dbReference type="EMBL" id="JAVDUM010000006">
    <property type="protein sequence ID" value="MDR6867085.1"/>
    <property type="molecule type" value="Genomic_DNA"/>
</dbReference>
<dbReference type="RefSeq" id="WP_310019520.1">
    <property type="nucleotide sequence ID" value="NZ_JAVDUM010000006.1"/>
</dbReference>
<dbReference type="Proteomes" id="UP001259347">
    <property type="component" value="Unassembled WGS sequence"/>
</dbReference>
<reference evidence="1 2" key="1">
    <citation type="submission" date="2023-07" db="EMBL/GenBank/DDBJ databases">
        <title>Sorghum-associated microbial communities from plants grown in Nebraska, USA.</title>
        <authorList>
            <person name="Schachtman D."/>
        </authorList>
    </citation>
    <scope>NUCLEOTIDE SEQUENCE [LARGE SCALE GENOMIC DNA]</scope>
    <source>
        <strain evidence="1 2">2980</strain>
    </source>
</reference>
<dbReference type="Gene3D" id="3.30.360.10">
    <property type="entry name" value="Dihydrodipicolinate Reductase, domain 2"/>
    <property type="match status" value="1"/>
</dbReference>
<name>A0ABU1SBT4_9MICO</name>
<evidence type="ECO:0000313" key="2">
    <source>
        <dbReference type="Proteomes" id="UP001259347"/>
    </source>
</evidence>
<dbReference type="InterPro" id="IPR036291">
    <property type="entry name" value="NAD(P)-bd_dom_sf"/>
</dbReference>
<sequence>MRVVFAGLAHSHPFTDAANLRAIGGEVVGVHDPESGRAEEFAERFGGAVVARPVDLLGHRPDLVIATPHPREAMATAHALVGTVPVFVNKVLAATGAQLAAWDRLVAERRGAGGDPLLGTSSVLRFAPALDALAADLDGERILSLRVLAQHDAAAFRSPGRAWQDDPAEGGGTAVTVGIHAWEMIDRLLPDAVVETGAGWVRSSADVSARSEDVAGFGAVLRVPRRDDPVPVHAVIAGAPGDDAYEVEVVTDRGVRTVALDTTDPGRSLGFEGLVRHLSADVASGGMTAPWARSRTVVANSIRAAAIARGGRPAR</sequence>